<gene>
    <name evidence="1" type="ORF">UFOVP331_80</name>
</gene>
<dbReference type="EMBL" id="LR796345">
    <property type="protein sequence ID" value="CAB4138514.1"/>
    <property type="molecule type" value="Genomic_DNA"/>
</dbReference>
<evidence type="ECO:0000313" key="1">
    <source>
        <dbReference type="EMBL" id="CAB4138514.1"/>
    </source>
</evidence>
<accession>A0A6J5LVA0</accession>
<reference evidence="1" key="1">
    <citation type="submission" date="2020-04" db="EMBL/GenBank/DDBJ databases">
        <authorList>
            <person name="Chiriac C."/>
            <person name="Salcher M."/>
            <person name="Ghai R."/>
            <person name="Kavagutti S V."/>
        </authorList>
    </citation>
    <scope>NUCLEOTIDE SEQUENCE</scope>
</reference>
<proteinExistence type="predicted"/>
<protein>
    <submittedName>
        <fullName evidence="1">Uncharacterized protein</fullName>
    </submittedName>
</protein>
<sequence length="78" mass="9161">MKEKYVQIAERQVGKGDTWKLLSDGKIYSSLTITLDMYFNTIQRHVKFMLDPFGGKLYVIDEEPVEQPPLRYNIYGDK</sequence>
<organism evidence="1">
    <name type="scientific">uncultured Caudovirales phage</name>
    <dbReference type="NCBI Taxonomy" id="2100421"/>
    <lineage>
        <taxon>Viruses</taxon>
        <taxon>Duplodnaviria</taxon>
        <taxon>Heunggongvirae</taxon>
        <taxon>Uroviricota</taxon>
        <taxon>Caudoviricetes</taxon>
        <taxon>Peduoviridae</taxon>
        <taxon>Maltschvirus</taxon>
        <taxon>Maltschvirus maltsch</taxon>
    </lineage>
</organism>
<name>A0A6J5LVA0_9CAUD</name>